<dbReference type="AlphaFoldDB" id="A0AAE0N0I4"/>
<dbReference type="EMBL" id="JAULSW010000012">
    <property type="protein sequence ID" value="KAK3366386.1"/>
    <property type="molecule type" value="Genomic_DNA"/>
</dbReference>
<comment type="caution">
    <text evidence="1">The sequence shown here is derived from an EMBL/GenBank/DDBJ whole genome shotgun (WGS) entry which is preliminary data.</text>
</comment>
<name>A0AAE0N0I4_9PEZI</name>
<sequence length="296" mass="32602">MTQRLTVSYSTFYGAQHAGSLVVVLGDGAMVAVPGQLIDLVPNRYWEPARGVKKERDLNIASPRCQTLRGMGYWQVSSTVVGHDCFRRLPRAKCLYWSNHLGPSPTGQARSAVPAHNPLSLSQRPSTWGKKWTGAWAWWAGTSKVQYHLLSKSQLESILNSGISMRGDWLRSLDSSKSADSDGSSSRGQHTTRAGLVLSESELSTKQVAVANLKHLQVAEINYGHMCNFASMDRKAVIDFVSKLAADKKEYNKSVATLKEIRQAIKDSSLVDTKEVLGFELKMDGIADGMLKGLKY</sequence>
<dbReference type="Proteomes" id="UP001285441">
    <property type="component" value="Unassembled WGS sequence"/>
</dbReference>
<keyword evidence="2" id="KW-1185">Reference proteome</keyword>
<reference evidence="1" key="2">
    <citation type="submission" date="2023-06" db="EMBL/GenBank/DDBJ databases">
        <authorList>
            <consortium name="Lawrence Berkeley National Laboratory"/>
            <person name="Haridas S."/>
            <person name="Hensen N."/>
            <person name="Bonometti L."/>
            <person name="Westerberg I."/>
            <person name="Brannstrom I.O."/>
            <person name="Guillou S."/>
            <person name="Cros-Aarteil S."/>
            <person name="Calhoun S."/>
            <person name="Kuo A."/>
            <person name="Mondo S."/>
            <person name="Pangilinan J."/>
            <person name="Riley R."/>
            <person name="LaButti K."/>
            <person name="Andreopoulos B."/>
            <person name="Lipzen A."/>
            <person name="Chen C."/>
            <person name="Yanf M."/>
            <person name="Daum C."/>
            <person name="Ng V."/>
            <person name="Clum A."/>
            <person name="Steindorff A."/>
            <person name="Ohm R."/>
            <person name="Martin F."/>
            <person name="Silar P."/>
            <person name="Natvig D."/>
            <person name="Lalanne C."/>
            <person name="Gautier V."/>
            <person name="Ament-velasquez S.L."/>
            <person name="Kruys A."/>
            <person name="Hutchinson M.I."/>
            <person name="Powell A.J."/>
            <person name="Barry K."/>
            <person name="Miller A.N."/>
            <person name="Grigoriev I.V."/>
            <person name="Debuchy R."/>
            <person name="Gladieux P."/>
            <person name="Thoren M.H."/>
            <person name="Johannesson H."/>
        </authorList>
    </citation>
    <scope>NUCLEOTIDE SEQUENCE</scope>
    <source>
        <strain evidence="1">CBS 232.78</strain>
    </source>
</reference>
<organism evidence="1 2">
    <name type="scientific">Podospora didyma</name>
    <dbReference type="NCBI Taxonomy" id="330526"/>
    <lineage>
        <taxon>Eukaryota</taxon>
        <taxon>Fungi</taxon>
        <taxon>Dikarya</taxon>
        <taxon>Ascomycota</taxon>
        <taxon>Pezizomycotina</taxon>
        <taxon>Sordariomycetes</taxon>
        <taxon>Sordariomycetidae</taxon>
        <taxon>Sordariales</taxon>
        <taxon>Podosporaceae</taxon>
        <taxon>Podospora</taxon>
    </lineage>
</organism>
<protein>
    <submittedName>
        <fullName evidence="1">Uncharacterized protein</fullName>
    </submittedName>
</protein>
<evidence type="ECO:0000313" key="1">
    <source>
        <dbReference type="EMBL" id="KAK3366386.1"/>
    </source>
</evidence>
<gene>
    <name evidence="1" type="ORF">B0H63DRAFT_490241</name>
</gene>
<evidence type="ECO:0000313" key="2">
    <source>
        <dbReference type="Proteomes" id="UP001285441"/>
    </source>
</evidence>
<accession>A0AAE0N0I4</accession>
<reference evidence="1" key="1">
    <citation type="journal article" date="2023" name="Mol. Phylogenet. Evol.">
        <title>Genome-scale phylogeny and comparative genomics of the fungal order Sordariales.</title>
        <authorList>
            <person name="Hensen N."/>
            <person name="Bonometti L."/>
            <person name="Westerberg I."/>
            <person name="Brannstrom I.O."/>
            <person name="Guillou S."/>
            <person name="Cros-Aarteil S."/>
            <person name="Calhoun S."/>
            <person name="Haridas S."/>
            <person name="Kuo A."/>
            <person name="Mondo S."/>
            <person name="Pangilinan J."/>
            <person name="Riley R."/>
            <person name="LaButti K."/>
            <person name="Andreopoulos B."/>
            <person name="Lipzen A."/>
            <person name="Chen C."/>
            <person name="Yan M."/>
            <person name="Daum C."/>
            <person name="Ng V."/>
            <person name="Clum A."/>
            <person name="Steindorff A."/>
            <person name="Ohm R.A."/>
            <person name="Martin F."/>
            <person name="Silar P."/>
            <person name="Natvig D.O."/>
            <person name="Lalanne C."/>
            <person name="Gautier V."/>
            <person name="Ament-Velasquez S.L."/>
            <person name="Kruys A."/>
            <person name="Hutchinson M.I."/>
            <person name="Powell A.J."/>
            <person name="Barry K."/>
            <person name="Miller A.N."/>
            <person name="Grigoriev I.V."/>
            <person name="Debuchy R."/>
            <person name="Gladieux P."/>
            <person name="Hiltunen Thoren M."/>
            <person name="Johannesson H."/>
        </authorList>
    </citation>
    <scope>NUCLEOTIDE SEQUENCE</scope>
    <source>
        <strain evidence="1">CBS 232.78</strain>
    </source>
</reference>
<proteinExistence type="predicted"/>